<comment type="caution">
    <text evidence="1">The sequence shown here is derived from an EMBL/GenBank/DDBJ whole genome shotgun (WGS) entry which is preliminary data.</text>
</comment>
<evidence type="ECO:0000313" key="2">
    <source>
        <dbReference type="Proteomes" id="UP000037460"/>
    </source>
</evidence>
<keyword evidence="2" id="KW-1185">Reference proteome</keyword>
<reference evidence="2" key="1">
    <citation type="journal article" date="2015" name="PLoS Genet.">
        <title>Genome Sequence and Transcriptome Analyses of Chrysochromulina tobin: Metabolic Tools for Enhanced Algal Fitness in the Prominent Order Prymnesiales (Haptophyceae).</title>
        <authorList>
            <person name="Hovde B.T."/>
            <person name="Deodato C.R."/>
            <person name="Hunsperger H.M."/>
            <person name="Ryken S.A."/>
            <person name="Yost W."/>
            <person name="Jha R.K."/>
            <person name="Patterson J."/>
            <person name="Monnat R.J. Jr."/>
            <person name="Barlow S.B."/>
            <person name="Starkenburg S.R."/>
            <person name="Cattolico R.A."/>
        </authorList>
    </citation>
    <scope>NUCLEOTIDE SEQUENCE</scope>
    <source>
        <strain evidence="2">CCMP291</strain>
    </source>
</reference>
<proteinExistence type="predicted"/>
<dbReference type="SUPFAM" id="SSF55961">
    <property type="entry name" value="Bet v1-like"/>
    <property type="match status" value="1"/>
</dbReference>
<protein>
    <submittedName>
        <fullName evidence="1">Polyketide cyclase dehydrase</fullName>
    </submittedName>
</protein>
<dbReference type="Pfam" id="PF10604">
    <property type="entry name" value="Polyketide_cyc2"/>
    <property type="match status" value="1"/>
</dbReference>
<dbReference type="Gene3D" id="3.30.530.20">
    <property type="match status" value="1"/>
</dbReference>
<dbReference type="EMBL" id="JWZX01002653">
    <property type="protein sequence ID" value="KOO27861.1"/>
    <property type="molecule type" value="Genomic_DNA"/>
</dbReference>
<evidence type="ECO:0000313" key="1">
    <source>
        <dbReference type="EMBL" id="KOO27861.1"/>
    </source>
</evidence>
<dbReference type="Proteomes" id="UP000037460">
    <property type="component" value="Unassembled WGS sequence"/>
</dbReference>
<accession>A0A0M0JMQ6</accession>
<dbReference type="InterPro" id="IPR023393">
    <property type="entry name" value="START-like_dom_sf"/>
</dbReference>
<sequence length="180" mass="19674">MLLCFLAVCCAGRLVYYTVKLNVTVIGSRKQLFAYLADFTTNAEWDPNTREAKRLSGDPRNPTKGDVFELITLFKGSASKMHYELQQAESDSGTDGAVSRITLIGESEMAKARDVITLTDAGIGADGLPRTTVDYQLTLSLKGWRRPFIRLIASDLENLGAESIAGLVSTCEARAKRMSS</sequence>
<dbReference type="AlphaFoldDB" id="A0A0M0JMQ6"/>
<organism evidence="1 2">
    <name type="scientific">Chrysochromulina tobinii</name>
    <dbReference type="NCBI Taxonomy" id="1460289"/>
    <lineage>
        <taxon>Eukaryota</taxon>
        <taxon>Haptista</taxon>
        <taxon>Haptophyta</taxon>
        <taxon>Prymnesiophyceae</taxon>
        <taxon>Prymnesiales</taxon>
        <taxon>Chrysochromulinaceae</taxon>
        <taxon>Chrysochromulina</taxon>
    </lineage>
</organism>
<name>A0A0M0JMQ6_9EUKA</name>
<dbReference type="InterPro" id="IPR019587">
    <property type="entry name" value="Polyketide_cyclase/dehydratase"/>
</dbReference>
<dbReference type="OrthoDB" id="205623at2759"/>
<gene>
    <name evidence="1" type="ORF">Ctob_008453</name>
</gene>